<sequence>MIKKRNFYLITALFTISGCSLLEFEDKIKHKEPPKLESSSKQELPQIESSSKQELPKIESSSKQEPPQIESSSKQRVGYLNSEELEDQYHDLLDQKQEASRNLLATRNEENQAKSILGEARKNGSEQSIKEKLKLYNRAHDKASAYERMLQITVNDINKCIQRMHKIRGDKKPETEIKIDDH</sequence>
<dbReference type="AlphaFoldDB" id="A0A3R7QTX5"/>
<feature type="region of interest" description="Disordered" evidence="2">
    <location>
        <begin position="31"/>
        <end position="81"/>
    </location>
</feature>
<evidence type="ECO:0000256" key="2">
    <source>
        <dbReference type="SAM" id="MobiDB-lite"/>
    </source>
</evidence>
<comment type="caution">
    <text evidence="3">The sequence shown here is derived from an EMBL/GenBank/DDBJ whole genome shotgun (WGS) entry which is preliminary data.</text>
</comment>
<evidence type="ECO:0000313" key="4">
    <source>
        <dbReference type="Proteomes" id="UP000236895"/>
    </source>
</evidence>
<proteinExistence type="predicted"/>
<dbReference type="RefSeq" id="WP_103847295.1">
    <property type="nucleotide sequence ID" value="NZ_CAXYJK010000030.1"/>
</dbReference>
<gene>
    <name evidence="3" type="ORF">C0030_005905</name>
</gene>
<accession>A0A3R7QTX5</accession>
<feature type="compositionally biased region" description="Basic and acidic residues" evidence="2">
    <location>
        <begin position="31"/>
        <end position="40"/>
    </location>
</feature>
<feature type="compositionally biased region" description="Polar residues" evidence="2">
    <location>
        <begin position="41"/>
        <end position="53"/>
    </location>
</feature>
<feature type="compositionally biased region" description="Polar residues" evidence="2">
    <location>
        <begin position="63"/>
        <end position="75"/>
    </location>
</feature>
<organism evidence="3 4">
    <name type="scientific">Candidatus Liberibacter solanacearum</name>
    <dbReference type="NCBI Taxonomy" id="556287"/>
    <lineage>
        <taxon>Bacteria</taxon>
        <taxon>Pseudomonadati</taxon>
        <taxon>Pseudomonadota</taxon>
        <taxon>Alphaproteobacteria</taxon>
        <taxon>Hyphomicrobiales</taxon>
        <taxon>Rhizobiaceae</taxon>
        <taxon>Liberibacter</taxon>
    </lineage>
</organism>
<feature type="coiled-coil region" evidence="1">
    <location>
        <begin position="82"/>
        <end position="109"/>
    </location>
</feature>
<evidence type="ECO:0000313" key="3">
    <source>
        <dbReference type="EMBL" id="RPD36804.1"/>
    </source>
</evidence>
<evidence type="ECO:0008006" key="5">
    <source>
        <dbReference type="Google" id="ProtNLM"/>
    </source>
</evidence>
<evidence type="ECO:0000256" key="1">
    <source>
        <dbReference type="SAM" id="Coils"/>
    </source>
</evidence>
<protein>
    <recommendedName>
        <fullName evidence="5">Lipoprotein</fullName>
    </recommendedName>
</protein>
<dbReference type="Proteomes" id="UP000236895">
    <property type="component" value="Unassembled WGS sequence"/>
</dbReference>
<name>A0A3R7QTX5_9HYPH</name>
<keyword evidence="1" id="KW-0175">Coiled coil</keyword>
<reference evidence="3 4" key="1">
    <citation type="submission" date="2018-11" db="EMBL/GenBank/DDBJ databases">
        <title>Genome Analysis of Haplotype D of Candidatus Liberibacter Solanacearum.</title>
        <authorList>
            <person name="Katsir L."/>
            <person name="Ruan Z."/>
            <person name="Santos Garcia D."/>
            <person name="Piasezky A."/>
            <person name="Jiang J."/>
            <person name="Sela N."/>
            <person name="Freilich S."/>
            <person name="Bahar O."/>
        </authorList>
    </citation>
    <scope>NUCLEOTIDE SEQUENCE [LARGE SCALE GENOMIC DNA]</scope>
    <source>
        <strain evidence="4">haplotype D1</strain>
    </source>
</reference>
<dbReference type="PROSITE" id="PS51257">
    <property type="entry name" value="PROKAR_LIPOPROTEIN"/>
    <property type="match status" value="1"/>
</dbReference>
<dbReference type="EMBL" id="PKRU02000032">
    <property type="protein sequence ID" value="RPD36804.1"/>
    <property type="molecule type" value="Genomic_DNA"/>
</dbReference>